<protein>
    <submittedName>
        <fullName evidence="1">Uncharacterized protein</fullName>
    </submittedName>
</protein>
<evidence type="ECO:0000313" key="1">
    <source>
        <dbReference type="EMBL" id="QDT26827.1"/>
    </source>
</evidence>
<name>A0A517Q5E3_9PLAN</name>
<keyword evidence="2" id="KW-1185">Reference proteome</keyword>
<organism evidence="1 2">
    <name type="scientific">Gimesia panareensis</name>
    <dbReference type="NCBI Taxonomy" id="2527978"/>
    <lineage>
        <taxon>Bacteria</taxon>
        <taxon>Pseudomonadati</taxon>
        <taxon>Planctomycetota</taxon>
        <taxon>Planctomycetia</taxon>
        <taxon>Planctomycetales</taxon>
        <taxon>Planctomycetaceae</taxon>
        <taxon>Gimesia</taxon>
    </lineage>
</organism>
<dbReference type="EMBL" id="CP037421">
    <property type="protein sequence ID" value="QDT26827.1"/>
    <property type="molecule type" value="Genomic_DNA"/>
</dbReference>
<accession>A0A517Q5E3</accession>
<dbReference type="AlphaFoldDB" id="A0A517Q5E3"/>
<sequence>MPDHYYIHVIYYNKKSGVEETGYLDKENYAFHDTPGRQLPRCLFKREELTGSLERVFELHGSSIRAITIERY</sequence>
<proteinExistence type="predicted"/>
<dbReference type="Proteomes" id="UP000315647">
    <property type="component" value="Chromosome"/>
</dbReference>
<gene>
    <name evidence="1" type="ORF">Enr10x_21370</name>
</gene>
<dbReference type="RefSeq" id="WP_145448988.1">
    <property type="nucleotide sequence ID" value="NZ_CP037421.1"/>
</dbReference>
<evidence type="ECO:0000313" key="2">
    <source>
        <dbReference type="Proteomes" id="UP000315647"/>
    </source>
</evidence>
<reference evidence="1 2" key="1">
    <citation type="submission" date="2019-03" db="EMBL/GenBank/DDBJ databases">
        <title>Deep-cultivation of Planctomycetes and their phenomic and genomic characterization uncovers novel biology.</title>
        <authorList>
            <person name="Wiegand S."/>
            <person name="Jogler M."/>
            <person name="Boedeker C."/>
            <person name="Pinto D."/>
            <person name="Vollmers J."/>
            <person name="Rivas-Marin E."/>
            <person name="Kohn T."/>
            <person name="Peeters S.H."/>
            <person name="Heuer A."/>
            <person name="Rast P."/>
            <person name="Oberbeckmann S."/>
            <person name="Bunk B."/>
            <person name="Jeske O."/>
            <person name="Meyerdierks A."/>
            <person name="Storesund J.E."/>
            <person name="Kallscheuer N."/>
            <person name="Luecker S."/>
            <person name="Lage O.M."/>
            <person name="Pohl T."/>
            <person name="Merkel B.J."/>
            <person name="Hornburger P."/>
            <person name="Mueller R.-W."/>
            <person name="Bruemmer F."/>
            <person name="Labrenz M."/>
            <person name="Spormann A.M."/>
            <person name="Op den Camp H."/>
            <person name="Overmann J."/>
            <person name="Amann R."/>
            <person name="Jetten M.S.M."/>
            <person name="Mascher T."/>
            <person name="Medema M.H."/>
            <person name="Devos D.P."/>
            <person name="Kaster A.-K."/>
            <person name="Ovreas L."/>
            <person name="Rohde M."/>
            <person name="Galperin M.Y."/>
            <person name="Jogler C."/>
        </authorList>
    </citation>
    <scope>NUCLEOTIDE SEQUENCE [LARGE SCALE GENOMIC DNA]</scope>
    <source>
        <strain evidence="1 2">Enr10</strain>
    </source>
</reference>